<feature type="transmembrane region" description="Helical" evidence="1">
    <location>
        <begin position="6"/>
        <end position="24"/>
    </location>
</feature>
<keyword evidence="1" id="KW-1133">Transmembrane helix</keyword>
<dbReference type="Proteomes" id="UP000176893">
    <property type="component" value="Unassembled WGS sequence"/>
</dbReference>
<name>A0A1F8EDV7_9BACT</name>
<reference evidence="2 3" key="1">
    <citation type="journal article" date="2016" name="Nat. Commun.">
        <title>Thousands of microbial genomes shed light on interconnected biogeochemical processes in an aquifer system.</title>
        <authorList>
            <person name="Anantharaman K."/>
            <person name="Brown C.T."/>
            <person name="Hug L.A."/>
            <person name="Sharon I."/>
            <person name="Castelle C.J."/>
            <person name="Probst A.J."/>
            <person name="Thomas B.C."/>
            <person name="Singh A."/>
            <person name="Wilkins M.J."/>
            <person name="Karaoz U."/>
            <person name="Brodie E.L."/>
            <person name="Williams K.H."/>
            <person name="Hubbard S.S."/>
            <person name="Banfield J.F."/>
        </authorList>
    </citation>
    <scope>NUCLEOTIDE SEQUENCE [LARGE SCALE GENOMIC DNA]</scope>
</reference>
<protein>
    <submittedName>
        <fullName evidence="2">Uncharacterized protein</fullName>
    </submittedName>
</protein>
<sequence>MKTWEIILGIVGIALIIAALFIPGSPKQYAVGERFPLLENESAQVGDLKITYLGRQQGGGEKIRLQINDRTETIIAGGDFFPEFGDYTIEVSPKLDSRGQAIFVLVE</sequence>
<keyword evidence="1" id="KW-0472">Membrane</keyword>
<evidence type="ECO:0000256" key="1">
    <source>
        <dbReference type="SAM" id="Phobius"/>
    </source>
</evidence>
<proteinExistence type="predicted"/>
<dbReference type="AlphaFoldDB" id="A0A1F8EDV7"/>
<comment type="caution">
    <text evidence="2">The sequence shown here is derived from an EMBL/GenBank/DDBJ whole genome shotgun (WGS) entry which is preliminary data.</text>
</comment>
<evidence type="ECO:0000313" key="3">
    <source>
        <dbReference type="Proteomes" id="UP000176893"/>
    </source>
</evidence>
<dbReference type="EMBL" id="MGJB01000006">
    <property type="protein sequence ID" value="OGM99031.1"/>
    <property type="molecule type" value="Genomic_DNA"/>
</dbReference>
<keyword evidence="1" id="KW-0812">Transmembrane</keyword>
<gene>
    <name evidence="2" type="ORF">A2649_01590</name>
</gene>
<evidence type="ECO:0000313" key="2">
    <source>
        <dbReference type="EMBL" id="OGM99031.1"/>
    </source>
</evidence>
<dbReference type="STRING" id="1802661.A2649_01590"/>
<accession>A0A1F8EDV7</accession>
<organism evidence="2 3">
    <name type="scientific">Candidatus Yanofskybacteria bacterium RIFCSPHIGHO2_01_FULL_41_26</name>
    <dbReference type="NCBI Taxonomy" id="1802661"/>
    <lineage>
        <taxon>Bacteria</taxon>
        <taxon>Candidatus Yanofskyibacteriota</taxon>
    </lineage>
</organism>